<dbReference type="PANTHER" id="PTHR16950">
    <property type="entry name" value="ZINC TRANSPORTER SLC39A7 HISTIDINE-RICH MEMBRANE PROTEIN KE4"/>
    <property type="match status" value="1"/>
</dbReference>
<dbReference type="InterPro" id="IPR003689">
    <property type="entry name" value="ZIP"/>
</dbReference>
<evidence type="ECO:0000313" key="6">
    <source>
        <dbReference type="EMBL" id="NEU66858.1"/>
    </source>
</evidence>
<dbReference type="RefSeq" id="WP_164036174.1">
    <property type="nucleotide sequence ID" value="NZ_JAAGNZ010000001.1"/>
</dbReference>
<sequence length="257" mass="27683">MVGTVQMIQWAIWGHSGLAGLAVCGISLIGGLAYLMPSSVLRRLLPLGISLSTGVLVGDAFLHLIPESLERIGSTQLVMLGIVSGIVLFFNLEKLIRWRNHRHRSGSSAVKPLATMNLVGDALHNFIDGTLIAGSFLVSPTAGWATTAGLLLHELPQEVGDVGTLLYGGFTLRRALFYNLVSALTCLLGIGAVLVTGLWLDEYLIYSLPIAAGGFIYIAASDLIPELHRLQQSAQSWWQSAFMLLGIGLMLWLAMME</sequence>
<name>A0A6M0IFD6_9BACT</name>
<organism evidence="6 7">
    <name type="scientific">Spirosoma agri</name>
    <dbReference type="NCBI Taxonomy" id="1987381"/>
    <lineage>
        <taxon>Bacteria</taxon>
        <taxon>Pseudomonadati</taxon>
        <taxon>Bacteroidota</taxon>
        <taxon>Cytophagia</taxon>
        <taxon>Cytophagales</taxon>
        <taxon>Cytophagaceae</taxon>
        <taxon>Spirosoma</taxon>
    </lineage>
</organism>
<evidence type="ECO:0000256" key="1">
    <source>
        <dbReference type="ARBA" id="ARBA00004141"/>
    </source>
</evidence>
<dbReference type="Proteomes" id="UP000477386">
    <property type="component" value="Unassembled WGS sequence"/>
</dbReference>
<reference evidence="6 7" key="1">
    <citation type="submission" date="2020-02" db="EMBL/GenBank/DDBJ databases">
        <title>Draft genome sequence of two Spirosoma agri KCTC 52727 and Spirosoma terrae KCTC 52035.</title>
        <authorList>
            <person name="Rojas J."/>
            <person name="Ambika Manirajan B."/>
            <person name="Ratering S."/>
            <person name="Suarez C."/>
            <person name="Schnell S."/>
        </authorList>
    </citation>
    <scope>NUCLEOTIDE SEQUENCE [LARGE SCALE GENOMIC DNA]</scope>
    <source>
        <strain evidence="6 7">KCTC 52727</strain>
    </source>
</reference>
<evidence type="ECO:0000256" key="4">
    <source>
        <dbReference type="ARBA" id="ARBA00023136"/>
    </source>
</evidence>
<feature type="transmembrane region" description="Helical" evidence="5">
    <location>
        <begin position="236"/>
        <end position="255"/>
    </location>
</feature>
<comment type="caution">
    <text evidence="6">The sequence shown here is derived from an EMBL/GenBank/DDBJ whole genome shotgun (WGS) entry which is preliminary data.</text>
</comment>
<feature type="transmembrane region" description="Helical" evidence="5">
    <location>
        <begin position="47"/>
        <end position="66"/>
    </location>
</feature>
<evidence type="ECO:0000256" key="3">
    <source>
        <dbReference type="ARBA" id="ARBA00022989"/>
    </source>
</evidence>
<feature type="transmembrane region" description="Helical" evidence="5">
    <location>
        <begin position="12"/>
        <end position="35"/>
    </location>
</feature>
<evidence type="ECO:0000256" key="2">
    <source>
        <dbReference type="ARBA" id="ARBA00022692"/>
    </source>
</evidence>
<feature type="transmembrane region" description="Helical" evidence="5">
    <location>
        <begin position="205"/>
        <end position="224"/>
    </location>
</feature>
<evidence type="ECO:0000256" key="5">
    <source>
        <dbReference type="SAM" id="Phobius"/>
    </source>
</evidence>
<keyword evidence="3 5" id="KW-1133">Transmembrane helix</keyword>
<protein>
    <submittedName>
        <fullName evidence="6">ZIP family metal transporter</fullName>
    </submittedName>
</protein>
<proteinExistence type="predicted"/>
<dbReference type="GO" id="GO:0005385">
    <property type="term" value="F:zinc ion transmembrane transporter activity"/>
    <property type="evidence" value="ECO:0007669"/>
    <property type="project" value="TreeGrafter"/>
</dbReference>
<evidence type="ECO:0000313" key="7">
    <source>
        <dbReference type="Proteomes" id="UP000477386"/>
    </source>
</evidence>
<dbReference type="AlphaFoldDB" id="A0A6M0IFD6"/>
<keyword evidence="4 5" id="KW-0472">Membrane</keyword>
<dbReference type="PANTHER" id="PTHR16950:SF16">
    <property type="entry name" value="ZINC TRANSPORTER ZIP13"/>
    <property type="match status" value="1"/>
</dbReference>
<keyword evidence="2 5" id="KW-0812">Transmembrane</keyword>
<dbReference type="GO" id="GO:0006882">
    <property type="term" value="P:intracellular zinc ion homeostasis"/>
    <property type="evidence" value="ECO:0007669"/>
    <property type="project" value="TreeGrafter"/>
</dbReference>
<gene>
    <name evidence="6" type="ORF">GK091_08185</name>
</gene>
<dbReference type="EMBL" id="JAAGNZ010000001">
    <property type="protein sequence ID" value="NEU66858.1"/>
    <property type="molecule type" value="Genomic_DNA"/>
</dbReference>
<feature type="transmembrane region" description="Helical" evidence="5">
    <location>
        <begin position="72"/>
        <end position="92"/>
    </location>
</feature>
<feature type="transmembrane region" description="Helical" evidence="5">
    <location>
        <begin position="176"/>
        <end position="199"/>
    </location>
</feature>
<comment type="subcellular location">
    <subcellularLocation>
        <location evidence="1">Membrane</location>
        <topology evidence="1">Multi-pass membrane protein</topology>
    </subcellularLocation>
</comment>
<dbReference type="GO" id="GO:0016020">
    <property type="term" value="C:membrane"/>
    <property type="evidence" value="ECO:0007669"/>
    <property type="project" value="UniProtKB-SubCell"/>
</dbReference>
<accession>A0A6M0IFD6</accession>
<dbReference type="Pfam" id="PF02535">
    <property type="entry name" value="Zip"/>
    <property type="match status" value="2"/>
</dbReference>
<keyword evidence="7" id="KW-1185">Reference proteome</keyword>